<feature type="region of interest" description="Disordered" evidence="9">
    <location>
        <begin position="31"/>
        <end position="63"/>
    </location>
</feature>
<dbReference type="PROSITE" id="PS00615">
    <property type="entry name" value="C_TYPE_LECTIN_1"/>
    <property type="match status" value="1"/>
</dbReference>
<dbReference type="Pfam" id="PF00084">
    <property type="entry name" value="Sushi"/>
    <property type="match status" value="4"/>
</dbReference>
<evidence type="ECO:0008006" key="13">
    <source>
        <dbReference type="Google" id="ProtNLM"/>
    </source>
</evidence>
<dbReference type="InterPro" id="IPR050350">
    <property type="entry name" value="Compl-Cell_Adhes-Reg"/>
</dbReference>
<dbReference type="STRING" id="41427.A0A182JDA3"/>
<dbReference type="AlphaFoldDB" id="A0A182JDA3"/>
<keyword evidence="10" id="KW-1133">Transmembrane helix</keyword>
<dbReference type="Gene3D" id="2.60.120.260">
    <property type="entry name" value="Galactose-binding domain-like"/>
    <property type="match status" value="1"/>
</dbReference>
<dbReference type="Pfam" id="PF22633">
    <property type="entry name" value="F5_F8_type_C_2"/>
    <property type="match status" value="1"/>
</dbReference>
<feature type="region of interest" description="Disordered" evidence="9">
    <location>
        <begin position="1104"/>
        <end position="1141"/>
    </location>
</feature>
<keyword evidence="10" id="KW-0812">Transmembrane</keyword>
<feature type="compositionally biased region" description="Low complexity" evidence="9">
    <location>
        <begin position="810"/>
        <end position="822"/>
    </location>
</feature>
<dbReference type="InterPro" id="IPR006585">
    <property type="entry name" value="FTP1"/>
</dbReference>
<dbReference type="FunFam" id="2.10.70.10:FF:000112">
    <property type="entry name" value="Uncharacterized protein, isoform C"/>
    <property type="match status" value="1"/>
</dbReference>
<evidence type="ECO:0000256" key="10">
    <source>
        <dbReference type="SAM" id="Phobius"/>
    </source>
</evidence>
<comment type="caution">
    <text evidence="8">Lacks conserved residue(s) required for the propagation of feature annotation.</text>
</comment>
<dbReference type="InterPro" id="IPR008979">
    <property type="entry name" value="Galactose-bd-like_sf"/>
</dbReference>
<dbReference type="InterPro" id="IPR001304">
    <property type="entry name" value="C-type_lectin-like"/>
</dbReference>
<feature type="compositionally biased region" description="Basic residues" evidence="9">
    <location>
        <begin position="1105"/>
        <end position="1117"/>
    </location>
</feature>
<keyword evidence="6 8" id="KW-1015">Disulfide bond</keyword>
<evidence type="ECO:0000256" key="2">
    <source>
        <dbReference type="ARBA" id="ARBA00022723"/>
    </source>
</evidence>
<feature type="compositionally biased region" description="Pro residues" evidence="9">
    <location>
        <begin position="823"/>
        <end position="835"/>
    </location>
</feature>
<evidence type="ECO:0000256" key="7">
    <source>
        <dbReference type="ARBA" id="ARBA00023180"/>
    </source>
</evidence>
<feature type="compositionally biased region" description="Acidic residues" evidence="9">
    <location>
        <begin position="674"/>
        <end position="683"/>
    </location>
</feature>
<dbReference type="EnsemblMetazoa" id="AATE015925-RA">
    <property type="protein sequence ID" value="AATE015925-PA.1"/>
    <property type="gene ID" value="AATE015925"/>
</dbReference>
<feature type="compositionally biased region" description="Basic and acidic residues" evidence="9">
    <location>
        <begin position="861"/>
        <end position="870"/>
    </location>
</feature>
<dbReference type="GO" id="GO:0046872">
    <property type="term" value="F:metal ion binding"/>
    <property type="evidence" value="ECO:0007669"/>
    <property type="project" value="UniProtKB-KW"/>
</dbReference>
<feature type="disulfide bond" evidence="8">
    <location>
        <begin position="497"/>
        <end position="524"/>
    </location>
</feature>
<dbReference type="SMART" id="SM00034">
    <property type="entry name" value="CLECT"/>
    <property type="match status" value="1"/>
</dbReference>
<dbReference type="SMART" id="SM00607">
    <property type="entry name" value="FTP"/>
    <property type="match status" value="1"/>
</dbReference>
<keyword evidence="10" id="KW-0472">Membrane</keyword>
<organism evidence="12">
    <name type="scientific">Anopheles atroparvus</name>
    <name type="common">European mosquito</name>
    <dbReference type="NCBI Taxonomy" id="41427"/>
    <lineage>
        <taxon>Eukaryota</taxon>
        <taxon>Metazoa</taxon>
        <taxon>Ecdysozoa</taxon>
        <taxon>Arthropoda</taxon>
        <taxon>Hexapoda</taxon>
        <taxon>Insecta</taxon>
        <taxon>Pterygota</taxon>
        <taxon>Neoptera</taxon>
        <taxon>Endopterygota</taxon>
        <taxon>Diptera</taxon>
        <taxon>Nematocera</taxon>
        <taxon>Culicoidea</taxon>
        <taxon>Culicidae</taxon>
        <taxon>Anophelinae</taxon>
        <taxon>Anopheles</taxon>
    </lineage>
</organism>
<evidence type="ECO:0000313" key="12">
    <source>
        <dbReference type="EnsemblMetazoa" id="AATE015925-PA.1"/>
    </source>
</evidence>
<feature type="compositionally biased region" description="Polar residues" evidence="9">
    <location>
        <begin position="626"/>
        <end position="642"/>
    </location>
</feature>
<feature type="region of interest" description="Disordered" evidence="9">
    <location>
        <begin position="983"/>
        <end position="1007"/>
    </location>
</feature>
<keyword evidence="5" id="KW-0106">Calcium</keyword>
<dbReference type="SUPFAM" id="SSF57535">
    <property type="entry name" value="Complement control module/SCR domain"/>
    <property type="match status" value="4"/>
</dbReference>
<evidence type="ECO:0000256" key="11">
    <source>
        <dbReference type="SAM" id="SignalP"/>
    </source>
</evidence>
<protein>
    <recommendedName>
        <fullName evidence="13">Sushi, von Willebrand factor type A, EGF and pentraxin domain-containing protein 1</fullName>
    </recommendedName>
</protein>
<feature type="region of interest" description="Disordered" evidence="9">
    <location>
        <begin position="1024"/>
        <end position="1090"/>
    </location>
</feature>
<dbReference type="InterPro" id="IPR018378">
    <property type="entry name" value="C-type_lectin_CS"/>
</dbReference>
<keyword evidence="2" id="KW-0479">Metal-binding</keyword>
<feature type="compositionally biased region" description="Basic and acidic residues" evidence="9">
    <location>
        <begin position="1052"/>
        <end position="1090"/>
    </location>
</feature>
<dbReference type="VEuPathDB" id="VectorBase:AATE015925"/>
<dbReference type="Gene3D" id="3.10.100.10">
    <property type="entry name" value="Mannose-Binding Protein A, subunit A"/>
    <property type="match status" value="1"/>
</dbReference>
<keyword evidence="3 11" id="KW-0732">Signal</keyword>
<dbReference type="InterPro" id="IPR016186">
    <property type="entry name" value="C-type_lectin-like/link_sf"/>
</dbReference>
<feature type="compositionally biased region" description="Low complexity" evidence="9">
    <location>
        <begin position="613"/>
        <end position="625"/>
    </location>
</feature>
<dbReference type="FunFam" id="2.60.120.260:FF:000101">
    <property type="entry name" value="uncharacterized protein LOC108094628 isoform X2"/>
    <property type="match status" value="1"/>
</dbReference>
<dbReference type="PROSITE" id="PS50041">
    <property type="entry name" value="C_TYPE_LECTIN_2"/>
    <property type="match status" value="1"/>
</dbReference>
<feature type="compositionally biased region" description="Polar residues" evidence="9">
    <location>
        <begin position="31"/>
        <end position="43"/>
    </location>
</feature>
<feature type="chain" id="PRO_5043994187" description="Sushi, von Willebrand factor type A, EGF and pentraxin domain-containing protein 1" evidence="11">
    <location>
        <begin position="32"/>
        <end position="1141"/>
    </location>
</feature>
<dbReference type="PROSITE" id="PS50923">
    <property type="entry name" value="SUSHI"/>
    <property type="match status" value="4"/>
</dbReference>
<feature type="compositionally biased region" description="Polar residues" evidence="9">
    <location>
        <begin position="601"/>
        <end position="612"/>
    </location>
</feature>
<feature type="compositionally biased region" description="Low complexity" evidence="9">
    <location>
        <begin position="836"/>
        <end position="858"/>
    </location>
</feature>
<evidence type="ECO:0000256" key="8">
    <source>
        <dbReference type="PROSITE-ProRule" id="PRU00302"/>
    </source>
</evidence>
<sequence>MHPQKSRSGGRRGQQLMVLLILHSMSALVHATSSEDTGENPTPASLVATAGASSTGRTGSGPGSCQFPGAPAHGSVIFSDETLSNNTVCTYYCERGFELLGPSRRVCMDGQWIPEGIPFCVLNVAAGKAPMQISTEGSGIPQKAIDGSTSAFFSPDTCSLTKPERVPWWYVNLLEPYMVQLVRLDFGKSCCGNGKPATIVVRVGNNRPDLGTNPVCNRFTGTLEEGQPLFLPCNPPMPGAFVSVHLETSAPSQLSICEAFVYTDQALPIERCPAFRDQPPGASASYNGKCYIFYSRQPATLPNALAFCRARGGTLINESNPALQGFISWELWRRHRSDTSSQYWMGAVRDAQDRNTWKWIGGEEVSVSFWNLPGGDEDCARYDGSKGWLWSDTNCNTQLNFICQHQPKACGRPEQPPNSTMVAPKGFDVGAVVVYSCDEGHLLVGPQQRTCLETGFYNEFPPVCKYIECGLPASIPHGYYDLMNGTVGYLSTVMYRCAEGYEMVGRAVLTCDIDERWNGPPPRCELIECDPLPTLFANGVIVAPNQTVYGARAEVLCNRGYVPDAEPDLLCTATGQWSHALPKCVPDPNAEVPARPVTVRPASTTLAPQTTLAPRRPAPTGGRRPVQTSTASPTQRPPTTVRPSLSFSTASSSSISSSSNSPVTPSESPISSIEIDDGTDGDETGYNGHGPGAGDYAYREHNLYDDQDENEDEDEHEDRLNLNFHDDANADEDDANVPTFDEDFDSLEGYFIGTNEDYSLPPPPPEVRPGSVREEAARPPAYRPLQPSVVVLPNGSEQRPRVPPAPATPLPTSTPGSVVVSVTPPPQTPARPAPAHPTAGRRPATTSTTTAATTTRGRTPPKHDQDIHPQDNEIAGSVNIRYDQAPKVNVPFAVDNAVGDGPAGGAAGVTGADGLVPGLGGAGGGAGGPGLGGAAAGDRKESKNAKLNLGAIVALGAFGGFVFLAAVITTIVIVVRRNRTTNQHYRHRASPDCNTVASFSSSSSESRNGLNRYYRQAWENLHESASKSHSHSGHSGLKRKETMDAPSVNRSRSRENLDQAGGRPRDLDRSRENLSSARSRDYGRDSMALRDGSEMVVSDVCVKGEKKRHHHHHHKSSHRNDFREPNILGSSGNGRREHRHY</sequence>
<dbReference type="Pfam" id="PF00059">
    <property type="entry name" value="Lectin_C"/>
    <property type="match status" value="1"/>
</dbReference>
<dbReference type="PANTHER" id="PTHR19325">
    <property type="entry name" value="COMPLEMENT COMPONENT-RELATED SUSHI DOMAIN-CONTAINING"/>
    <property type="match status" value="1"/>
</dbReference>
<feature type="region of interest" description="Disordered" evidence="9">
    <location>
        <begin position="592"/>
        <end position="698"/>
    </location>
</feature>
<evidence type="ECO:0000256" key="5">
    <source>
        <dbReference type="ARBA" id="ARBA00022837"/>
    </source>
</evidence>
<evidence type="ECO:0000256" key="4">
    <source>
        <dbReference type="ARBA" id="ARBA00022737"/>
    </source>
</evidence>
<dbReference type="PANTHER" id="PTHR19325:SF497">
    <property type="entry name" value="SUSHI, VON WILLEBRAND FACTOR TYPE A, EGF AND PENTRAXIN DOMAIN-CONTAINING PROTEIN 1-LIKE PROTEIN"/>
    <property type="match status" value="1"/>
</dbReference>
<dbReference type="SUPFAM" id="SSF56436">
    <property type="entry name" value="C-type lectin-like"/>
    <property type="match status" value="1"/>
</dbReference>
<dbReference type="FunFam" id="3.10.100.10:FF:000089">
    <property type="entry name" value="Uncharacterized protein, isoform C"/>
    <property type="match status" value="1"/>
</dbReference>
<feature type="transmembrane region" description="Helical" evidence="10">
    <location>
        <begin position="949"/>
        <end position="975"/>
    </location>
</feature>
<evidence type="ECO:0000256" key="1">
    <source>
        <dbReference type="ARBA" id="ARBA00022659"/>
    </source>
</evidence>
<feature type="compositionally biased region" description="Low complexity" evidence="9">
    <location>
        <begin position="48"/>
        <end position="57"/>
    </location>
</feature>
<keyword evidence="7" id="KW-0325">Glycoprotein</keyword>
<feature type="disulfide bond" evidence="8">
    <location>
        <begin position="437"/>
        <end position="464"/>
    </location>
</feature>
<evidence type="ECO:0000256" key="9">
    <source>
        <dbReference type="SAM" id="MobiDB-lite"/>
    </source>
</evidence>
<feature type="compositionally biased region" description="Low complexity" evidence="9">
    <location>
        <begin position="643"/>
        <end position="673"/>
    </location>
</feature>
<feature type="signal peptide" evidence="11">
    <location>
        <begin position="1"/>
        <end position="31"/>
    </location>
</feature>
<keyword evidence="1 8" id="KW-0768">Sushi</keyword>
<dbReference type="CDD" id="cd00037">
    <property type="entry name" value="CLECT"/>
    <property type="match status" value="1"/>
</dbReference>
<dbReference type="Gene3D" id="2.10.70.10">
    <property type="entry name" value="Complement Module, domain 1"/>
    <property type="match status" value="4"/>
</dbReference>
<dbReference type="SMART" id="SM00032">
    <property type="entry name" value="CCP"/>
    <property type="match status" value="4"/>
</dbReference>
<evidence type="ECO:0000256" key="3">
    <source>
        <dbReference type="ARBA" id="ARBA00022729"/>
    </source>
</evidence>
<dbReference type="SUPFAM" id="SSF49785">
    <property type="entry name" value="Galactose-binding domain-like"/>
    <property type="match status" value="1"/>
</dbReference>
<evidence type="ECO:0000256" key="6">
    <source>
        <dbReference type="ARBA" id="ARBA00023157"/>
    </source>
</evidence>
<dbReference type="InterPro" id="IPR035976">
    <property type="entry name" value="Sushi/SCR/CCP_sf"/>
</dbReference>
<keyword evidence="4" id="KW-0677">Repeat</keyword>
<dbReference type="InterPro" id="IPR016187">
    <property type="entry name" value="CTDL_fold"/>
</dbReference>
<proteinExistence type="predicted"/>
<name>A0A182JDA3_ANOAO</name>
<accession>A0A182JDA3</accession>
<dbReference type="InterPro" id="IPR000436">
    <property type="entry name" value="Sushi_SCR_CCP_dom"/>
</dbReference>
<feature type="disulfide bond" evidence="8">
    <location>
        <begin position="93"/>
        <end position="120"/>
    </location>
</feature>
<reference evidence="12" key="1">
    <citation type="submission" date="2022-08" db="UniProtKB">
        <authorList>
            <consortium name="EnsemblMetazoa"/>
        </authorList>
    </citation>
    <scope>IDENTIFICATION</scope>
    <source>
        <strain evidence="12">EBRO</strain>
    </source>
</reference>
<feature type="disulfide bond" evidence="8">
    <location>
        <begin position="557"/>
        <end position="584"/>
    </location>
</feature>
<dbReference type="CDD" id="cd00033">
    <property type="entry name" value="CCP"/>
    <property type="match status" value="4"/>
</dbReference>
<feature type="region of interest" description="Disordered" evidence="9">
    <location>
        <begin position="755"/>
        <end position="870"/>
    </location>
</feature>